<feature type="signal peptide" evidence="1">
    <location>
        <begin position="1"/>
        <end position="25"/>
    </location>
</feature>
<proteinExistence type="predicted"/>
<evidence type="ECO:0000256" key="1">
    <source>
        <dbReference type="SAM" id="SignalP"/>
    </source>
</evidence>
<name>A0A9D2PC19_9FIRM</name>
<reference evidence="2" key="1">
    <citation type="journal article" date="2021" name="PeerJ">
        <title>Extensive microbial diversity within the chicken gut microbiome revealed by metagenomics and culture.</title>
        <authorList>
            <person name="Gilroy R."/>
            <person name="Ravi A."/>
            <person name="Getino M."/>
            <person name="Pursley I."/>
            <person name="Horton D.L."/>
            <person name="Alikhan N.F."/>
            <person name="Baker D."/>
            <person name="Gharbi K."/>
            <person name="Hall N."/>
            <person name="Watson M."/>
            <person name="Adriaenssens E.M."/>
            <person name="Foster-Nyarko E."/>
            <person name="Jarju S."/>
            <person name="Secka A."/>
            <person name="Antonio M."/>
            <person name="Oren A."/>
            <person name="Chaudhuri R.R."/>
            <person name="La Ragione R."/>
            <person name="Hildebrand F."/>
            <person name="Pallen M.J."/>
        </authorList>
    </citation>
    <scope>NUCLEOTIDE SEQUENCE</scope>
    <source>
        <strain evidence="2">CHK183-5548</strain>
    </source>
</reference>
<evidence type="ECO:0000313" key="2">
    <source>
        <dbReference type="EMBL" id="HJC46745.1"/>
    </source>
</evidence>
<gene>
    <name evidence="2" type="ORF">IAA04_01680</name>
</gene>
<organism evidence="2 3">
    <name type="scientific">Candidatus Lachnoclostridium pullistercoris</name>
    <dbReference type="NCBI Taxonomy" id="2838632"/>
    <lineage>
        <taxon>Bacteria</taxon>
        <taxon>Bacillati</taxon>
        <taxon>Bacillota</taxon>
        <taxon>Clostridia</taxon>
        <taxon>Lachnospirales</taxon>
        <taxon>Lachnospiraceae</taxon>
    </lineage>
</organism>
<dbReference type="AlphaFoldDB" id="A0A9D2PC19"/>
<reference evidence="2" key="2">
    <citation type="submission" date="2021-04" db="EMBL/GenBank/DDBJ databases">
        <authorList>
            <person name="Gilroy R."/>
        </authorList>
    </citation>
    <scope>NUCLEOTIDE SEQUENCE</scope>
    <source>
        <strain evidence="2">CHK183-5548</strain>
    </source>
</reference>
<evidence type="ECO:0000313" key="3">
    <source>
        <dbReference type="Proteomes" id="UP000823883"/>
    </source>
</evidence>
<keyword evidence="1" id="KW-0732">Signal</keyword>
<comment type="caution">
    <text evidence="2">The sequence shown here is derived from an EMBL/GenBank/DDBJ whole genome shotgun (WGS) entry which is preliminary data.</text>
</comment>
<feature type="chain" id="PRO_5039615681" evidence="1">
    <location>
        <begin position="26"/>
        <end position="254"/>
    </location>
</feature>
<accession>A0A9D2PC19</accession>
<sequence>MKNRWMKAAALAVCLAFSFPAAARADETARTADFGQLENLHAALDRTAGLTSYDWTQESTASYSGIGVTLTVTGQSQFQAAGVGTDGFTALRREQNSALGVTEETVSFYTGGCYYGEEYGFPMKSAMDPDAAFDALAGLFFSKEGSGICDALAPGFSAPSVTADGDSTVYTYVAGADFLAEISGEGPEQYSVLAVQFYVGPDGYVDREKMEVRAWETEGDQRYDMVLYLDGHLNSPGSQVSISLPSTEGYGEWN</sequence>
<dbReference type="EMBL" id="DWWL01000007">
    <property type="protein sequence ID" value="HJC46745.1"/>
    <property type="molecule type" value="Genomic_DNA"/>
</dbReference>
<dbReference type="Proteomes" id="UP000823883">
    <property type="component" value="Unassembled WGS sequence"/>
</dbReference>
<protein>
    <submittedName>
        <fullName evidence="2">Uncharacterized protein</fullName>
    </submittedName>
</protein>